<dbReference type="RefSeq" id="WP_281044965.1">
    <property type="nucleotide sequence ID" value="NZ_JARYGZ010000001.1"/>
</dbReference>
<evidence type="ECO:0000313" key="2">
    <source>
        <dbReference type="EMBL" id="MDH7639718.1"/>
    </source>
</evidence>
<feature type="transmembrane region" description="Helical" evidence="1">
    <location>
        <begin position="232"/>
        <end position="253"/>
    </location>
</feature>
<name>A0ABT6N3Q1_9SPHN</name>
<feature type="transmembrane region" description="Helical" evidence="1">
    <location>
        <begin position="265"/>
        <end position="287"/>
    </location>
</feature>
<dbReference type="Gene3D" id="1.20.1530.20">
    <property type="match status" value="1"/>
</dbReference>
<dbReference type="Pfam" id="PF13593">
    <property type="entry name" value="SBF_like"/>
    <property type="match status" value="1"/>
</dbReference>
<feature type="transmembrane region" description="Helical" evidence="1">
    <location>
        <begin position="205"/>
        <end position="226"/>
    </location>
</feature>
<evidence type="ECO:0000256" key="1">
    <source>
        <dbReference type="SAM" id="Phobius"/>
    </source>
</evidence>
<organism evidence="2 3">
    <name type="scientific">Sphingomonas oryzagri</name>
    <dbReference type="NCBI Taxonomy" id="3042314"/>
    <lineage>
        <taxon>Bacteria</taxon>
        <taxon>Pseudomonadati</taxon>
        <taxon>Pseudomonadota</taxon>
        <taxon>Alphaproteobacteria</taxon>
        <taxon>Sphingomonadales</taxon>
        <taxon>Sphingomonadaceae</taxon>
        <taxon>Sphingomonas</taxon>
    </lineage>
</organism>
<feature type="transmembrane region" description="Helical" evidence="1">
    <location>
        <begin position="130"/>
        <end position="155"/>
    </location>
</feature>
<sequence length="324" mass="33882">MEKRLSALFDPFLIALIATVTTASLLPARGVGATIAGWAADGAILLLFFLHGAKLSRQAIVAGAAKWKLHLVVLATSFLFYPLLGLGAEQVALRIAPAMAAGLLYLSLLPSTVQSSIAFVSIAGGDVPAAIGAASLSSIVGIVATPLLAQVLMGAGGTSAEQAIDSILKIGCQLLLPFAAGHFARPWIGPYIARHKALVGRVDRGSILFLVYTVFSAAVVEGLWHRTDLHDLVAALAIGLVMLAIVLAVTLWLPRTLGWAREDEIVWRFCGSKKSLVAGVPLAAAIFPAPQVGMLLLPLMLFHQAQLMVCSVLAKKYAAGAARV</sequence>
<feature type="transmembrane region" description="Helical" evidence="1">
    <location>
        <begin position="67"/>
        <end position="85"/>
    </location>
</feature>
<evidence type="ECO:0000313" key="3">
    <source>
        <dbReference type="Proteomes" id="UP001160625"/>
    </source>
</evidence>
<keyword evidence="1" id="KW-0472">Membrane</keyword>
<dbReference type="PIRSF" id="PIRSF026166">
    <property type="entry name" value="UCP026166"/>
    <property type="match status" value="1"/>
</dbReference>
<dbReference type="InterPro" id="IPR038770">
    <property type="entry name" value="Na+/solute_symporter_sf"/>
</dbReference>
<accession>A0ABT6N3Q1</accession>
<dbReference type="PANTHER" id="PTHR18640">
    <property type="entry name" value="SOLUTE CARRIER FAMILY 10 MEMBER 7"/>
    <property type="match status" value="1"/>
</dbReference>
<dbReference type="EMBL" id="JARYGZ010000001">
    <property type="protein sequence ID" value="MDH7639718.1"/>
    <property type="molecule type" value="Genomic_DNA"/>
</dbReference>
<keyword evidence="1" id="KW-0812">Transmembrane</keyword>
<dbReference type="Proteomes" id="UP001160625">
    <property type="component" value="Unassembled WGS sequence"/>
</dbReference>
<gene>
    <name evidence="2" type="ORF">QGN17_13350</name>
</gene>
<feature type="transmembrane region" description="Helical" evidence="1">
    <location>
        <begin position="35"/>
        <end position="55"/>
    </location>
</feature>
<reference evidence="2" key="1">
    <citation type="submission" date="2023-04" db="EMBL/GenBank/DDBJ databases">
        <title>Sphingomonas sp. MAHUQ-71 isolated from rice field.</title>
        <authorList>
            <person name="Huq M.A."/>
        </authorList>
    </citation>
    <scope>NUCLEOTIDE SEQUENCE</scope>
    <source>
        <strain evidence="2">MAHUQ-71</strain>
    </source>
</reference>
<feature type="transmembrane region" description="Helical" evidence="1">
    <location>
        <begin position="167"/>
        <end position="184"/>
    </location>
</feature>
<protein>
    <submittedName>
        <fullName evidence="2">Bile acid:sodium symporter family protein</fullName>
    </submittedName>
</protein>
<comment type="caution">
    <text evidence="2">The sequence shown here is derived from an EMBL/GenBank/DDBJ whole genome shotgun (WGS) entry which is preliminary data.</text>
</comment>
<keyword evidence="1" id="KW-1133">Transmembrane helix</keyword>
<keyword evidence="3" id="KW-1185">Reference proteome</keyword>
<dbReference type="InterPro" id="IPR016833">
    <property type="entry name" value="Put_Na-Bile_cotransptr"/>
</dbReference>
<dbReference type="PANTHER" id="PTHR18640:SF5">
    <property type="entry name" value="SODIUM_BILE ACID COTRANSPORTER 7"/>
    <property type="match status" value="1"/>
</dbReference>
<feature type="transmembrane region" description="Helical" evidence="1">
    <location>
        <begin position="12"/>
        <end position="29"/>
    </location>
</feature>
<proteinExistence type="predicted"/>